<name>A0AAT9GMH4_9BACT</name>
<dbReference type="EMBL" id="AP029612">
    <property type="protein sequence ID" value="BFG71791.1"/>
    <property type="molecule type" value="Genomic_DNA"/>
</dbReference>
<evidence type="ECO:0000313" key="1">
    <source>
        <dbReference type="EMBL" id="BFG71791.1"/>
    </source>
</evidence>
<dbReference type="SUPFAM" id="SSF49464">
    <property type="entry name" value="Carboxypeptidase regulatory domain-like"/>
    <property type="match status" value="1"/>
</dbReference>
<gene>
    <name evidence="1" type="ORF">KACHI17_26720</name>
</gene>
<organism evidence="1">
    <name type="scientific">Sediminibacterium sp. KACHI17</name>
    <dbReference type="NCBI Taxonomy" id="1751071"/>
    <lineage>
        <taxon>Bacteria</taxon>
        <taxon>Pseudomonadati</taxon>
        <taxon>Bacteroidota</taxon>
        <taxon>Chitinophagia</taxon>
        <taxon>Chitinophagales</taxon>
        <taxon>Chitinophagaceae</taxon>
        <taxon>Sediminibacterium</taxon>
    </lineage>
</organism>
<proteinExistence type="predicted"/>
<dbReference type="InterPro" id="IPR008969">
    <property type="entry name" value="CarboxyPept-like_regulatory"/>
</dbReference>
<dbReference type="Gene3D" id="2.60.40.1120">
    <property type="entry name" value="Carboxypeptidase-like, regulatory domain"/>
    <property type="match status" value="1"/>
</dbReference>
<evidence type="ECO:0008006" key="2">
    <source>
        <dbReference type="Google" id="ProtNLM"/>
    </source>
</evidence>
<protein>
    <recommendedName>
        <fullName evidence="2">Carboxypeptidase-like regulatory domain-containing protein</fullName>
    </recommendedName>
</protein>
<dbReference type="Pfam" id="PF13715">
    <property type="entry name" value="CarbopepD_reg_2"/>
    <property type="match status" value="1"/>
</dbReference>
<reference evidence="1" key="1">
    <citation type="submission" date="2024-02" db="EMBL/GenBank/DDBJ databases">
        <title>Sediminibacterium planktonica sp. nov. and Sediminibacterium longus sp. nov., isolated from surface lake and river water.</title>
        <authorList>
            <person name="Watanabe K."/>
            <person name="Takemine S."/>
            <person name="Ishii Y."/>
            <person name="Ogata Y."/>
            <person name="Shindo C."/>
            <person name="Suda W."/>
        </authorList>
    </citation>
    <scope>NUCLEOTIDE SEQUENCE</scope>
    <source>
        <strain evidence="1">KACHI17</strain>
    </source>
</reference>
<accession>A0AAT9GMH4</accession>
<dbReference type="AlphaFoldDB" id="A0AAT9GMH4"/>
<sequence>MAFFIEIVVSNHGMRIVVVLITCIVSFQISFAQQTLRGKVIAGDTKQPIHLANVFLSNTSIGTVTNADGSFVLDRFPQGRFDVVVSCIGYETYVTTIQYAQLPASIEVVLNPRINVLQEVVVEPYEKNGWDRYGKFFMENFIGMSALAADCKLKNPETIRFRFNKKENILRAFADEPIVLENRALGYILHYDLKVFEYNYGTRIFYFQGYPLFEDIITDRKRLLNRWEKNRADAYAGSMMHFMRSLFRNQLIENGFEVRKLIKVSEEEKKRVRSIYNSRTYINGSGNIIVNDSLLGNGNKDSADYYRKVMRQPEKMAVLINQLLPGDSIAFAIDSFTAGLYFDDHLQIIYKYKQVPDEFVRMNTLSVQPKTPVMSEIYLPRKKTIAVLANGSYFEGIDLISSGYWGWWEKLATMLPFDYKPPVKRSE</sequence>